<dbReference type="HOGENOM" id="CLU_2262979_0_0_1"/>
<feature type="region of interest" description="Disordered" evidence="1">
    <location>
        <begin position="1"/>
        <end position="67"/>
    </location>
</feature>
<dbReference type="VEuPathDB" id="FungiDB:HCDG_06231"/>
<accession>C6HI81</accession>
<gene>
    <name evidence="2" type="ORF">HCDG_06231</name>
</gene>
<evidence type="ECO:0000256" key="1">
    <source>
        <dbReference type="SAM" id="MobiDB-lite"/>
    </source>
</evidence>
<reference evidence="3" key="1">
    <citation type="submission" date="2009-05" db="EMBL/GenBank/DDBJ databases">
        <title>The genome sequence of Ajellomyces capsulatus strain H143.</title>
        <authorList>
            <person name="Champion M."/>
            <person name="Cuomo C.A."/>
            <person name="Ma L.-J."/>
            <person name="Henn M.R."/>
            <person name="Sil A."/>
            <person name="Goldman B."/>
            <person name="Young S.K."/>
            <person name="Kodira C.D."/>
            <person name="Zeng Q."/>
            <person name="Koehrsen M."/>
            <person name="Alvarado L."/>
            <person name="Berlin A.M."/>
            <person name="Borenstein D."/>
            <person name="Chen Z."/>
            <person name="Engels R."/>
            <person name="Freedman E."/>
            <person name="Gellesch M."/>
            <person name="Goldberg J."/>
            <person name="Griggs A."/>
            <person name="Gujja S."/>
            <person name="Heiman D.I."/>
            <person name="Hepburn T.A."/>
            <person name="Howarth C."/>
            <person name="Jen D."/>
            <person name="Larson L."/>
            <person name="Lewis B."/>
            <person name="Mehta T."/>
            <person name="Park D."/>
            <person name="Pearson M."/>
            <person name="Roberts A."/>
            <person name="Saif S."/>
            <person name="Shea T.D."/>
            <person name="Shenoy N."/>
            <person name="Sisk P."/>
            <person name="Stolte C."/>
            <person name="Sykes S."/>
            <person name="Walk T."/>
            <person name="White J."/>
            <person name="Yandava C."/>
            <person name="Klein B."/>
            <person name="McEwen J.G."/>
            <person name="Puccia R."/>
            <person name="Goldman G.H."/>
            <person name="Felipe M.S."/>
            <person name="Nino-Vega G."/>
            <person name="San-Blas G."/>
            <person name="Taylor J.W."/>
            <person name="Mendoza L."/>
            <person name="Galagan J.E."/>
            <person name="Nusbaum C."/>
            <person name="Birren B.W."/>
        </authorList>
    </citation>
    <scope>NUCLEOTIDE SEQUENCE [LARGE SCALE GENOMIC DNA]</scope>
    <source>
        <strain evidence="3">H143</strain>
    </source>
</reference>
<proteinExistence type="predicted"/>
<evidence type="ECO:0000313" key="3">
    <source>
        <dbReference type="Proteomes" id="UP000002624"/>
    </source>
</evidence>
<evidence type="ECO:0000313" key="2">
    <source>
        <dbReference type="EMBL" id="EER40009.1"/>
    </source>
</evidence>
<sequence>MQKGRGARNGKDGVSFAGEAQEIEREGKPGNPRPHLSNSMNKFSGHNRPPAQRQATGDWLGEGRRDGVDERTAHASYFMHHMRIIVPRLPNNASAEEVKKEES</sequence>
<protein>
    <submittedName>
        <fullName evidence="2">Uncharacterized protein</fullName>
    </submittedName>
</protein>
<dbReference type="AlphaFoldDB" id="C6HI81"/>
<dbReference type="Proteomes" id="UP000002624">
    <property type="component" value="Unassembled WGS sequence"/>
</dbReference>
<name>C6HI81_AJECH</name>
<dbReference type="EMBL" id="GG692428">
    <property type="protein sequence ID" value="EER40009.1"/>
    <property type="molecule type" value="Genomic_DNA"/>
</dbReference>
<organism evidence="2 3">
    <name type="scientific">Ajellomyces capsulatus (strain H143)</name>
    <name type="common">Darling's disease fungus</name>
    <name type="synonym">Histoplasma capsulatum</name>
    <dbReference type="NCBI Taxonomy" id="544712"/>
    <lineage>
        <taxon>Eukaryota</taxon>
        <taxon>Fungi</taxon>
        <taxon>Dikarya</taxon>
        <taxon>Ascomycota</taxon>
        <taxon>Pezizomycotina</taxon>
        <taxon>Eurotiomycetes</taxon>
        <taxon>Eurotiomycetidae</taxon>
        <taxon>Onygenales</taxon>
        <taxon>Ajellomycetaceae</taxon>
        <taxon>Histoplasma</taxon>
    </lineage>
</organism>